<reference evidence="3" key="1">
    <citation type="journal article" date="2019" name="Int. J. Syst. Evol. Microbiol.">
        <title>The Global Catalogue of Microorganisms (GCM) 10K type strain sequencing project: providing services to taxonomists for standard genome sequencing and annotation.</title>
        <authorList>
            <consortium name="The Broad Institute Genomics Platform"/>
            <consortium name="The Broad Institute Genome Sequencing Center for Infectious Disease"/>
            <person name="Wu L."/>
            <person name="Ma J."/>
        </authorList>
    </citation>
    <scope>NUCLEOTIDE SEQUENCE [LARGE SCALE GENOMIC DNA]</scope>
    <source>
        <strain evidence="3">TBRC 1276</strain>
    </source>
</reference>
<feature type="transmembrane region" description="Helical" evidence="1">
    <location>
        <begin position="197"/>
        <end position="217"/>
    </location>
</feature>
<dbReference type="EMBL" id="JBHSBI010000006">
    <property type="protein sequence ID" value="MFC4008560.1"/>
    <property type="molecule type" value="Genomic_DNA"/>
</dbReference>
<comment type="caution">
    <text evidence="2">The sequence shown here is derived from an EMBL/GenBank/DDBJ whole genome shotgun (WGS) entry which is preliminary data.</text>
</comment>
<keyword evidence="1" id="KW-1133">Transmembrane helix</keyword>
<evidence type="ECO:0000256" key="1">
    <source>
        <dbReference type="SAM" id="Phobius"/>
    </source>
</evidence>
<protein>
    <recommendedName>
        <fullName evidence="4">ABC transporter permease</fullName>
    </recommendedName>
</protein>
<keyword evidence="3" id="KW-1185">Reference proteome</keyword>
<name>A0ABV8G641_9ACTN</name>
<keyword evidence="1" id="KW-0472">Membrane</keyword>
<sequence>MTRALFLFEALRMARHPLVWGATALVLALQTYLSWDQQPDLSVDPVHATGLSTCLAGAVLIVASLAVSRDGRHGMPESLAGLPGRAEHRTRAILLATPLVAGLAAAVAVGGYLAIRLLSGPAGGKLDVWEPLTAVAASMFAATLGAAIGRWARWLIAGPIVVAVLGFLIFTNFQNGAAGWLLPVMQEDRPDWPDRPSAVHLVYVVALTIVFGGLALLRHRLRIVPLAAVVAALAVAVPSGATAAAEPPIVRFPVGRPLSLSDVDPRVRERYFGPDARRCSTRHGITYCAYKGYEPWIPLWESVVRPAADVLPADLRARLPSVQQTSMAWLYTDPPEIRPTMAWGHPDQRILLAQDVASWAADIKIPVGTARVGCDAYGQARTVVMLWIIGQVAPPEPPRLLRAGSDFGRSTVLRWGPAEVAYAKLLLHTPDARAKVQAHWDTLMKPTTTIDQALPLLGLPRTHAAPTGARPCP</sequence>
<feature type="transmembrane region" description="Helical" evidence="1">
    <location>
        <begin position="224"/>
        <end position="245"/>
    </location>
</feature>
<dbReference type="RefSeq" id="WP_379528618.1">
    <property type="nucleotide sequence ID" value="NZ_JBHSBI010000006.1"/>
</dbReference>
<feature type="transmembrane region" description="Helical" evidence="1">
    <location>
        <begin position="128"/>
        <end position="148"/>
    </location>
</feature>
<feature type="transmembrane region" description="Helical" evidence="1">
    <location>
        <begin position="46"/>
        <end position="67"/>
    </location>
</feature>
<evidence type="ECO:0000313" key="3">
    <source>
        <dbReference type="Proteomes" id="UP001595851"/>
    </source>
</evidence>
<feature type="transmembrane region" description="Helical" evidence="1">
    <location>
        <begin position="92"/>
        <end position="116"/>
    </location>
</feature>
<accession>A0ABV8G641</accession>
<evidence type="ECO:0008006" key="4">
    <source>
        <dbReference type="Google" id="ProtNLM"/>
    </source>
</evidence>
<feature type="transmembrane region" description="Helical" evidence="1">
    <location>
        <begin position="155"/>
        <end position="177"/>
    </location>
</feature>
<gene>
    <name evidence="2" type="ORF">ACFOY2_15115</name>
</gene>
<evidence type="ECO:0000313" key="2">
    <source>
        <dbReference type="EMBL" id="MFC4008560.1"/>
    </source>
</evidence>
<keyword evidence="1" id="KW-0812">Transmembrane</keyword>
<dbReference type="Proteomes" id="UP001595851">
    <property type="component" value="Unassembled WGS sequence"/>
</dbReference>
<organism evidence="2 3">
    <name type="scientific">Nonomuraea purpurea</name>
    <dbReference type="NCBI Taxonomy" id="1849276"/>
    <lineage>
        <taxon>Bacteria</taxon>
        <taxon>Bacillati</taxon>
        <taxon>Actinomycetota</taxon>
        <taxon>Actinomycetes</taxon>
        <taxon>Streptosporangiales</taxon>
        <taxon>Streptosporangiaceae</taxon>
        <taxon>Nonomuraea</taxon>
    </lineage>
</organism>
<proteinExistence type="predicted"/>